<feature type="domain" description="LytR/CpsA/Psr regulator C-terminal" evidence="1">
    <location>
        <begin position="57"/>
        <end position="141"/>
    </location>
</feature>
<dbReference type="EMBL" id="QDGZ01000005">
    <property type="protein sequence ID" value="PVG82365.1"/>
    <property type="molecule type" value="Genomic_DNA"/>
</dbReference>
<reference evidence="2 3" key="1">
    <citation type="submission" date="2018-04" db="EMBL/GenBank/DDBJ databases">
        <title>Genome of Nocardioides gansuensis WSJ-1.</title>
        <authorList>
            <person name="Wu S."/>
            <person name="Wang G."/>
        </authorList>
    </citation>
    <scope>NUCLEOTIDE SEQUENCE [LARGE SCALE GENOMIC DNA]</scope>
    <source>
        <strain evidence="2 3">WSJ-1</strain>
    </source>
</reference>
<dbReference type="OrthoDB" id="3829155at2"/>
<name>A0A2T8F9I8_9ACTN</name>
<protein>
    <recommendedName>
        <fullName evidence="1">LytR/CpsA/Psr regulator C-terminal domain-containing protein</fullName>
    </recommendedName>
</protein>
<dbReference type="RefSeq" id="WP_116572669.1">
    <property type="nucleotide sequence ID" value="NZ_QDGZ01000005.1"/>
</dbReference>
<dbReference type="Proteomes" id="UP000246018">
    <property type="component" value="Unassembled WGS sequence"/>
</dbReference>
<organism evidence="2 3">
    <name type="scientific">Nocardioides gansuensis</name>
    <dbReference type="NCBI Taxonomy" id="2138300"/>
    <lineage>
        <taxon>Bacteria</taxon>
        <taxon>Bacillati</taxon>
        <taxon>Actinomycetota</taxon>
        <taxon>Actinomycetes</taxon>
        <taxon>Propionibacteriales</taxon>
        <taxon>Nocardioidaceae</taxon>
        <taxon>Nocardioides</taxon>
    </lineage>
</organism>
<dbReference type="Pfam" id="PF13399">
    <property type="entry name" value="LytR_C"/>
    <property type="match status" value="1"/>
</dbReference>
<sequence length="165" mass="17416">MGQGARTATTLAVLSGLVVLASLWGWQATTKPLPHEEEIPLCSDTTVPAGTEIFRDQVVVSVFNGSTRTGLASATMEQLVERGFVEAETGNAPKKVRTVEIWSDQPTNPAVQLVQQQFRGARVVSGEQLGLGVVVVVGEQFKELGPNVESVTAAADATICSPPTE</sequence>
<keyword evidence="3" id="KW-1185">Reference proteome</keyword>
<evidence type="ECO:0000259" key="1">
    <source>
        <dbReference type="Pfam" id="PF13399"/>
    </source>
</evidence>
<gene>
    <name evidence="2" type="ORF">DDE18_12860</name>
</gene>
<evidence type="ECO:0000313" key="3">
    <source>
        <dbReference type="Proteomes" id="UP000246018"/>
    </source>
</evidence>
<accession>A0A2T8F9I8</accession>
<dbReference type="Gene3D" id="3.30.70.2390">
    <property type="match status" value="1"/>
</dbReference>
<dbReference type="AlphaFoldDB" id="A0A2T8F9I8"/>
<proteinExistence type="predicted"/>
<comment type="caution">
    <text evidence="2">The sequence shown here is derived from an EMBL/GenBank/DDBJ whole genome shotgun (WGS) entry which is preliminary data.</text>
</comment>
<evidence type="ECO:0000313" key="2">
    <source>
        <dbReference type="EMBL" id="PVG82365.1"/>
    </source>
</evidence>
<dbReference type="InterPro" id="IPR027381">
    <property type="entry name" value="LytR/CpsA/Psr_C"/>
</dbReference>